<sequence length="142" mass="15796">MAGSHNADTESECQITQRRGHRGTRPIGDGDQRNDTELAGVKQGGKPRGVVNQRAPKPSAVANQRTTKQQEDMYTVPKRLEDVPQRLTAKIMARKQEMEELEKESRDSMEKPKASCREAEKGKQKTPQGEIKGEHTGGTEND</sequence>
<protein>
    <submittedName>
        <fullName evidence="2">Uncharacterized protein</fullName>
    </submittedName>
</protein>
<feature type="region of interest" description="Disordered" evidence="1">
    <location>
        <begin position="95"/>
        <end position="142"/>
    </location>
</feature>
<keyword evidence="3" id="KW-1185">Reference proteome</keyword>
<feature type="compositionally biased region" description="Basic and acidic residues" evidence="1">
    <location>
        <begin position="95"/>
        <end position="123"/>
    </location>
</feature>
<dbReference type="Proteomes" id="UP000325395">
    <property type="component" value="Unassembled WGS sequence"/>
</dbReference>
<reference evidence="2 3" key="1">
    <citation type="submission" date="2019-04" db="EMBL/GenBank/DDBJ databases">
        <authorList>
            <consortium name="DOE Joint Genome Institute"/>
            <person name="Mondo S."/>
            <person name="Kjaerbolling I."/>
            <person name="Vesth T."/>
            <person name="Frisvad J.C."/>
            <person name="Nybo J.L."/>
            <person name="Theobald S."/>
            <person name="Kildgaard S."/>
            <person name="Isbrandt T."/>
            <person name="Kuo A."/>
            <person name="Sato A."/>
            <person name="Lyhne E.K."/>
            <person name="Kogle M.E."/>
            <person name="Wiebenga A."/>
            <person name="Kun R.S."/>
            <person name="Lubbers R.J."/>
            <person name="Makela M.R."/>
            <person name="Barry K."/>
            <person name="Chovatia M."/>
            <person name="Clum A."/>
            <person name="Daum C."/>
            <person name="Haridas S."/>
            <person name="He G."/>
            <person name="LaButti K."/>
            <person name="Lipzen A."/>
            <person name="Riley R."/>
            <person name="Salamov A."/>
            <person name="Simmons B.A."/>
            <person name="Magnuson J.K."/>
            <person name="Henrissat B."/>
            <person name="Mortensen U.H."/>
            <person name="Larsen T.O."/>
            <person name="Devries R.P."/>
            <person name="Grigoriev I.V."/>
            <person name="Machida M."/>
            <person name="Baker S.E."/>
            <person name="Andersen M.R."/>
            <person name="Cantor M.N."/>
            <person name="Hua S.X."/>
        </authorList>
    </citation>
    <scope>NUCLEOTIDE SEQUENCE [LARGE SCALE GENOMIC DNA]</scope>
    <source>
        <strain evidence="2 3">CBS 117616</strain>
    </source>
</reference>
<organism evidence="2 3">
    <name type="scientific">Aspergillus pseudocaelatus</name>
    <dbReference type="NCBI Taxonomy" id="1825620"/>
    <lineage>
        <taxon>Eukaryota</taxon>
        <taxon>Fungi</taxon>
        <taxon>Dikarya</taxon>
        <taxon>Ascomycota</taxon>
        <taxon>Pezizomycotina</taxon>
        <taxon>Eurotiomycetes</taxon>
        <taxon>Eurotiomycetidae</taxon>
        <taxon>Eurotiales</taxon>
        <taxon>Aspergillaceae</taxon>
        <taxon>Aspergillus</taxon>
        <taxon>Aspergillus subgen. Circumdati</taxon>
    </lineage>
</organism>
<evidence type="ECO:0000313" key="3">
    <source>
        <dbReference type="Proteomes" id="UP000325395"/>
    </source>
</evidence>
<evidence type="ECO:0000313" key="2">
    <source>
        <dbReference type="EMBL" id="KAE8413589.1"/>
    </source>
</evidence>
<accession>A0ABQ6W8Y0</accession>
<proteinExistence type="predicted"/>
<dbReference type="EMBL" id="ML735803">
    <property type="protein sequence ID" value="KAE8413589.1"/>
    <property type="molecule type" value="Genomic_DNA"/>
</dbReference>
<evidence type="ECO:0000256" key="1">
    <source>
        <dbReference type="SAM" id="MobiDB-lite"/>
    </source>
</evidence>
<feature type="region of interest" description="Disordered" evidence="1">
    <location>
        <begin position="1"/>
        <end position="72"/>
    </location>
</feature>
<feature type="compositionally biased region" description="Basic and acidic residues" evidence="1">
    <location>
        <begin position="131"/>
        <end position="142"/>
    </location>
</feature>
<name>A0ABQ6W8Y0_9EURO</name>
<gene>
    <name evidence="2" type="ORF">BDV36DRAFT_299807</name>
</gene>